<dbReference type="GO" id="GO:0004527">
    <property type="term" value="F:exonuclease activity"/>
    <property type="evidence" value="ECO:0007669"/>
    <property type="project" value="UniProtKB-KW"/>
</dbReference>
<dbReference type="PANTHER" id="PTHR12801">
    <property type="entry name" value="RNA EXONUCLEASE REXO1 / RECO3 FAMILY MEMBER-RELATED"/>
    <property type="match status" value="1"/>
</dbReference>
<dbReference type="InterPro" id="IPR013520">
    <property type="entry name" value="Ribonucl_H"/>
</dbReference>
<dbReference type="FunFam" id="3.30.420.10:FF:000031">
    <property type="entry name" value="RNA exonuclease 1"/>
    <property type="match status" value="1"/>
</dbReference>
<accession>A0A425CZW5</accession>
<gene>
    <name evidence="9" type="ORF">B5M09_004837</name>
</gene>
<dbReference type="Proteomes" id="UP000284702">
    <property type="component" value="Unassembled WGS sequence"/>
</dbReference>
<reference evidence="9" key="1">
    <citation type="submission" date="2018-07" db="EMBL/GenBank/DDBJ databases">
        <title>Annotation of Aphanomyces astaci genome assembly.</title>
        <authorList>
            <person name="Studholme D.J."/>
        </authorList>
    </citation>
    <scope>NUCLEOTIDE SEQUENCE [LARGE SCALE GENOMIC DNA]</scope>
    <source>
        <strain evidence="9">Pc</strain>
    </source>
</reference>
<dbReference type="PANTHER" id="PTHR12801:SF115">
    <property type="entry name" value="FI18136P1-RELATED"/>
    <property type="match status" value="1"/>
</dbReference>
<dbReference type="GO" id="GO:0003676">
    <property type="term" value="F:nucleic acid binding"/>
    <property type="evidence" value="ECO:0007669"/>
    <property type="project" value="InterPro"/>
</dbReference>
<evidence type="ECO:0000256" key="7">
    <source>
        <dbReference type="SAM" id="MobiDB-lite"/>
    </source>
</evidence>
<dbReference type="GO" id="GO:0005634">
    <property type="term" value="C:nucleus"/>
    <property type="evidence" value="ECO:0007669"/>
    <property type="project" value="UniProtKB-SubCell"/>
</dbReference>
<dbReference type="InterPro" id="IPR036397">
    <property type="entry name" value="RNaseH_sf"/>
</dbReference>
<organism evidence="9 10">
    <name type="scientific">Aphanomyces astaci</name>
    <name type="common">Crayfish plague agent</name>
    <dbReference type="NCBI Taxonomy" id="112090"/>
    <lineage>
        <taxon>Eukaryota</taxon>
        <taxon>Sar</taxon>
        <taxon>Stramenopiles</taxon>
        <taxon>Oomycota</taxon>
        <taxon>Saprolegniomycetes</taxon>
        <taxon>Saprolegniales</taxon>
        <taxon>Verrucalvaceae</taxon>
        <taxon>Aphanomyces</taxon>
    </lineage>
</organism>
<dbReference type="EMBL" id="MZMZ02003144">
    <property type="protein sequence ID" value="RQM22536.1"/>
    <property type="molecule type" value="Genomic_DNA"/>
</dbReference>
<feature type="domain" description="Exonuclease" evidence="8">
    <location>
        <begin position="458"/>
        <end position="619"/>
    </location>
</feature>
<dbReference type="CDD" id="cd06145">
    <property type="entry name" value="REX1_like"/>
    <property type="match status" value="1"/>
</dbReference>
<evidence type="ECO:0000256" key="1">
    <source>
        <dbReference type="ARBA" id="ARBA00004123"/>
    </source>
</evidence>
<sequence>MGHHGALLSDEEEGEIVEDELTKLEIKAAAILSKPLHEMPPLPTHSSKLPVVLPSPHDEKASRPAPPQSDVSSSGGDAKRRRVDSTKTSTNGGDKKVHDTYTIAERKVELSILLREPFQVRSSRVLLNFNHWFDSVLKYAWVPRISADDLQSILLHFVDPSLHPSSRYLEDWDDEYRPAKLCFVLAKGFHPDVLAKAVTAKASPLSFFTSCSSMPLSLSTTAAMERNAKLKETPLPCLLARFPSPPINLDMATPETLFTSNVELTMLGIYTSDTPPPSAAAPPLKGGWTDELVFQPSGVFFRKTTNQTGDWRIDGDLLHLRWRVVAQHTNDDSNVTSVDVLQADDDSLRRFRTSDHLDATYAAAAAKPKRLLRLTLLRAAAVGSSSTHPPPAGTTSASDPSVATTPLDYYTLSQSDRAAHQYPMDVAAEQAALDKATQGQSTDVYVTTSGLPSLPEPVVLAIDCEMCETVLGSELTRVTLVDAAGAVVYDQLVKPRHTIVNYHTAFSGITAETLDAVDVTLRDVQQTLLTSFLHANTVLVGHSVDSDLRALRLVHPHLADTALLYPHPRGFPFKPSLKMLAATFLHQSIQSADMAGHDSVQDAVAALRLFQLKVRHGPTFGLPPSPPESVAYMSLLDKCAARRLGVYSVAESSNDDAHATHPPWNLFASGEWADQLASTHLHIHSTTSETKCFVAPTVTSLAAAADQIRTHGAAQDVLWVEVDATRTDPAVYVATPHQWKQRQTNQVQALNDNLNVLHDALPPNTLQVVVPQAALGLFRHLRGARLKAKWGDGWDSQWTDRDLANLRYALSGALDSVVFLKHKP</sequence>
<proteinExistence type="inferred from homology"/>
<dbReference type="InterPro" id="IPR034922">
    <property type="entry name" value="REX1-like_exo"/>
</dbReference>
<evidence type="ECO:0000256" key="5">
    <source>
        <dbReference type="ARBA" id="ARBA00022839"/>
    </source>
</evidence>
<keyword evidence="5" id="KW-0269">Exonuclease</keyword>
<evidence type="ECO:0000256" key="4">
    <source>
        <dbReference type="ARBA" id="ARBA00022801"/>
    </source>
</evidence>
<comment type="similarity">
    <text evidence="2">Belongs to the REXO1/REXO3 family.</text>
</comment>
<keyword evidence="4" id="KW-0378">Hydrolase</keyword>
<keyword evidence="3" id="KW-0540">Nuclease</keyword>
<dbReference type="Gene3D" id="3.30.420.10">
    <property type="entry name" value="Ribonuclease H-like superfamily/Ribonuclease H"/>
    <property type="match status" value="1"/>
</dbReference>
<dbReference type="InterPro" id="IPR047021">
    <property type="entry name" value="REXO1/3/4-like"/>
</dbReference>
<dbReference type="SMART" id="SM00479">
    <property type="entry name" value="EXOIII"/>
    <property type="match status" value="1"/>
</dbReference>
<dbReference type="InterPro" id="IPR012337">
    <property type="entry name" value="RNaseH-like_sf"/>
</dbReference>
<dbReference type="VEuPathDB" id="FungiDB:H257_07538"/>
<evidence type="ECO:0000256" key="2">
    <source>
        <dbReference type="ARBA" id="ARBA00006357"/>
    </source>
</evidence>
<comment type="subcellular location">
    <subcellularLocation>
        <location evidence="1">Nucleus</location>
    </subcellularLocation>
</comment>
<feature type="region of interest" description="Disordered" evidence="7">
    <location>
        <begin position="37"/>
        <end position="98"/>
    </location>
</feature>
<keyword evidence="6" id="KW-0539">Nucleus</keyword>
<dbReference type="GO" id="GO:0010629">
    <property type="term" value="P:negative regulation of gene expression"/>
    <property type="evidence" value="ECO:0007669"/>
    <property type="project" value="UniProtKB-ARBA"/>
</dbReference>
<evidence type="ECO:0000256" key="6">
    <source>
        <dbReference type="ARBA" id="ARBA00023242"/>
    </source>
</evidence>
<evidence type="ECO:0000259" key="8">
    <source>
        <dbReference type="SMART" id="SM00479"/>
    </source>
</evidence>
<evidence type="ECO:0000313" key="9">
    <source>
        <dbReference type="EMBL" id="RQM22536.1"/>
    </source>
</evidence>
<keyword evidence="10" id="KW-1185">Reference proteome</keyword>
<comment type="caution">
    <text evidence="9">The sequence shown here is derived from an EMBL/GenBank/DDBJ whole genome shotgun (WGS) entry which is preliminary data.</text>
</comment>
<dbReference type="AlphaFoldDB" id="A0A425CZW5"/>
<name>A0A425CZW5_APHAT</name>
<evidence type="ECO:0000256" key="3">
    <source>
        <dbReference type="ARBA" id="ARBA00022722"/>
    </source>
</evidence>
<protein>
    <recommendedName>
        <fullName evidence="8">Exonuclease domain-containing protein</fullName>
    </recommendedName>
</protein>
<dbReference type="SUPFAM" id="SSF53098">
    <property type="entry name" value="Ribonuclease H-like"/>
    <property type="match status" value="1"/>
</dbReference>
<evidence type="ECO:0000313" key="10">
    <source>
        <dbReference type="Proteomes" id="UP000284702"/>
    </source>
</evidence>